<evidence type="ECO:0000256" key="3">
    <source>
        <dbReference type="ARBA" id="ARBA00022723"/>
    </source>
</evidence>
<dbReference type="SUPFAM" id="SSF54236">
    <property type="entry name" value="Ubiquitin-like"/>
    <property type="match status" value="1"/>
</dbReference>
<dbReference type="PANTHER" id="PTHR13312:SF0">
    <property type="entry name" value="UBIQUITIN THIOESTERASE OTU1"/>
    <property type="match status" value="1"/>
</dbReference>
<dbReference type="PROSITE" id="PS00028">
    <property type="entry name" value="ZINC_FINGER_C2H2_1"/>
    <property type="match status" value="1"/>
</dbReference>
<dbReference type="EC" id="3.4.19.12" evidence="9"/>
<gene>
    <name evidence="11" type="ORF">CPELLU_LOCUS1068</name>
</gene>
<comment type="function">
    <text evidence="9">Hydrolase that can remove conjugated ubiquitin from proteins and may therefore play an important regulatory role at the level of protein turnover by preventing degradation.</text>
</comment>
<keyword evidence="12" id="KW-1185">Reference proteome</keyword>
<dbReference type="Proteomes" id="UP000789759">
    <property type="component" value="Unassembled WGS sequence"/>
</dbReference>
<reference evidence="11" key="1">
    <citation type="submission" date="2021-06" db="EMBL/GenBank/DDBJ databases">
        <authorList>
            <person name="Kallberg Y."/>
            <person name="Tangrot J."/>
            <person name="Rosling A."/>
        </authorList>
    </citation>
    <scope>NUCLEOTIDE SEQUENCE</scope>
    <source>
        <strain evidence="11">FL966</strain>
    </source>
</reference>
<dbReference type="GO" id="GO:0030968">
    <property type="term" value="P:endoplasmic reticulum unfolded protein response"/>
    <property type="evidence" value="ECO:0007669"/>
    <property type="project" value="TreeGrafter"/>
</dbReference>
<dbReference type="GO" id="GO:0036503">
    <property type="term" value="P:ERAD pathway"/>
    <property type="evidence" value="ECO:0007669"/>
    <property type="project" value="TreeGrafter"/>
</dbReference>
<dbReference type="InterPro" id="IPR013087">
    <property type="entry name" value="Znf_C2H2_type"/>
</dbReference>
<dbReference type="GO" id="GO:0005634">
    <property type="term" value="C:nucleus"/>
    <property type="evidence" value="ECO:0007669"/>
    <property type="project" value="TreeGrafter"/>
</dbReference>
<evidence type="ECO:0000256" key="8">
    <source>
        <dbReference type="ARBA" id="ARBA00022833"/>
    </source>
</evidence>
<evidence type="ECO:0000313" key="12">
    <source>
        <dbReference type="Proteomes" id="UP000789759"/>
    </source>
</evidence>
<comment type="subcellular location">
    <subcellularLocation>
        <location evidence="9">Cytoplasm</location>
    </subcellularLocation>
</comment>
<keyword evidence="5 9" id="KW-0833">Ubl conjugation pathway</keyword>
<dbReference type="EMBL" id="CAJVQA010000367">
    <property type="protein sequence ID" value="CAG8470944.1"/>
    <property type="molecule type" value="Genomic_DNA"/>
</dbReference>
<dbReference type="AlphaFoldDB" id="A0A9N8Z1Y6"/>
<dbReference type="GO" id="GO:0008270">
    <property type="term" value="F:zinc ion binding"/>
    <property type="evidence" value="ECO:0007669"/>
    <property type="project" value="UniProtKB-KW"/>
</dbReference>
<dbReference type="InterPro" id="IPR000626">
    <property type="entry name" value="Ubiquitin-like_dom"/>
</dbReference>
<dbReference type="Pfam" id="PF24560">
    <property type="entry name" value="zf-C2H2_OTU1_C"/>
    <property type="match status" value="1"/>
</dbReference>
<dbReference type="GO" id="GO:0004843">
    <property type="term" value="F:cysteine-type deubiquitinase activity"/>
    <property type="evidence" value="ECO:0007669"/>
    <property type="project" value="UniProtKB-UniRule"/>
</dbReference>
<evidence type="ECO:0000256" key="9">
    <source>
        <dbReference type="RuleBase" id="RU367104"/>
    </source>
</evidence>
<dbReference type="Gene3D" id="3.10.20.90">
    <property type="entry name" value="Phosphatidylinositol 3-kinase Catalytic Subunit, Chain A, domain 1"/>
    <property type="match status" value="1"/>
</dbReference>
<keyword evidence="3" id="KW-0479">Metal-binding</keyword>
<evidence type="ECO:0000256" key="7">
    <source>
        <dbReference type="ARBA" id="ARBA00022807"/>
    </source>
</evidence>
<evidence type="ECO:0000259" key="10">
    <source>
        <dbReference type="PROSITE" id="PS50053"/>
    </source>
</evidence>
<dbReference type="GO" id="GO:0005829">
    <property type="term" value="C:cytosol"/>
    <property type="evidence" value="ECO:0007669"/>
    <property type="project" value="TreeGrafter"/>
</dbReference>
<dbReference type="GO" id="GO:0016579">
    <property type="term" value="P:protein deubiquitination"/>
    <property type="evidence" value="ECO:0007669"/>
    <property type="project" value="TreeGrafter"/>
</dbReference>
<dbReference type="InterPro" id="IPR057766">
    <property type="entry name" value="Znf-C2H2_OTU1-like_C"/>
</dbReference>
<keyword evidence="8" id="KW-0862">Zinc</keyword>
<feature type="domain" description="Ubiquitin-like" evidence="10">
    <location>
        <begin position="1"/>
        <end position="70"/>
    </location>
</feature>
<keyword evidence="9" id="KW-0963">Cytoplasm</keyword>
<evidence type="ECO:0000256" key="4">
    <source>
        <dbReference type="ARBA" id="ARBA00022771"/>
    </source>
</evidence>
<keyword evidence="6 9" id="KW-0378">Hydrolase</keyword>
<keyword evidence="4" id="KW-0863">Zinc-finger</keyword>
<organism evidence="11 12">
    <name type="scientific">Cetraspora pellucida</name>
    <dbReference type="NCBI Taxonomy" id="1433469"/>
    <lineage>
        <taxon>Eukaryota</taxon>
        <taxon>Fungi</taxon>
        <taxon>Fungi incertae sedis</taxon>
        <taxon>Mucoromycota</taxon>
        <taxon>Glomeromycotina</taxon>
        <taxon>Glomeromycetes</taxon>
        <taxon>Diversisporales</taxon>
        <taxon>Gigasporaceae</taxon>
        <taxon>Cetraspora</taxon>
    </lineage>
</organism>
<comment type="caution">
    <text evidence="11">The sequence shown here is derived from an EMBL/GenBank/DDBJ whole genome shotgun (WGS) entry which is preliminary data.</text>
</comment>
<dbReference type="PROSITE" id="PS50053">
    <property type="entry name" value="UBIQUITIN_2"/>
    <property type="match status" value="1"/>
</dbReference>
<keyword evidence="2" id="KW-0645">Protease</keyword>
<dbReference type="OrthoDB" id="65596at2759"/>
<sequence>MRLRIRNQDKVHIINDLTATSTVFELKSAIHALSGINPHRQERYPPRVCGARDDETLSSAGIQNGDQIILSENALPETTSQPVDKIASSSGAEIVSVPVESGSVILREMEDDNSCLFRAIDYDSVALTPIIGADQEYDQTVFNTSDEYILNAVIKIAEKMKQLRKYTYTADFTIRCGQCQKGLKGEQEAIQHARETGHTSFTEYDG</sequence>
<dbReference type="SMART" id="SM00213">
    <property type="entry name" value="UBQ"/>
    <property type="match status" value="1"/>
</dbReference>
<evidence type="ECO:0000256" key="5">
    <source>
        <dbReference type="ARBA" id="ARBA00022786"/>
    </source>
</evidence>
<evidence type="ECO:0000313" key="11">
    <source>
        <dbReference type="EMBL" id="CAG8470944.1"/>
    </source>
</evidence>
<dbReference type="CDD" id="cd17059">
    <property type="entry name" value="Ubl_OTU1"/>
    <property type="match status" value="1"/>
</dbReference>
<evidence type="ECO:0000256" key="2">
    <source>
        <dbReference type="ARBA" id="ARBA00022670"/>
    </source>
</evidence>
<comment type="catalytic activity">
    <reaction evidence="1 9">
        <text>Thiol-dependent hydrolysis of ester, thioester, amide, peptide and isopeptide bonds formed by the C-terminal Gly of ubiquitin (a 76-residue protein attached to proteins as an intracellular targeting signal).</text>
        <dbReference type="EC" id="3.4.19.12"/>
    </reaction>
</comment>
<accession>A0A9N8Z1Y6</accession>
<dbReference type="Pfam" id="PF21403">
    <property type="entry name" value="OTU1_UBXL"/>
    <property type="match status" value="1"/>
</dbReference>
<dbReference type="InterPro" id="IPR029071">
    <property type="entry name" value="Ubiquitin-like_domsf"/>
</dbReference>
<protein>
    <recommendedName>
        <fullName evidence="9">Ubiquitin thioesterase OTU</fullName>
        <ecNumber evidence="9">3.4.19.12</ecNumber>
    </recommendedName>
</protein>
<evidence type="ECO:0000256" key="1">
    <source>
        <dbReference type="ARBA" id="ARBA00000707"/>
    </source>
</evidence>
<keyword evidence="7 9" id="KW-0788">Thiol protease</keyword>
<dbReference type="PANTHER" id="PTHR13312">
    <property type="entry name" value="HIV-INDUCED PROTEIN-7-LIKE PROTEASE"/>
    <property type="match status" value="1"/>
</dbReference>
<evidence type="ECO:0000256" key="6">
    <source>
        <dbReference type="ARBA" id="ARBA00022801"/>
    </source>
</evidence>
<proteinExistence type="predicted"/>
<name>A0A9N8Z1Y6_9GLOM</name>
<dbReference type="InterPro" id="IPR048857">
    <property type="entry name" value="OTU1_Ubl"/>
</dbReference>